<evidence type="ECO:0000256" key="3">
    <source>
        <dbReference type="SAM" id="MobiDB-lite"/>
    </source>
</evidence>
<dbReference type="OrthoDB" id="6382835at2759"/>
<accession>A0A9Q0N6T7</accession>
<name>A0A9Q0N6T7_9DIPT</name>
<dbReference type="GO" id="GO:0042302">
    <property type="term" value="F:structural constituent of cuticle"/>
    <property type="evidence" value="ECO:0007669"/>
    <property type="project" value="UniProtKB-UniRule"/>
</dbReference>
<dbReference type="GO" id="GO:0005615">
    <property type="term" value="C:extracellular space"/>
    <property type="evidence" value="ECO:0007669"/>
    <property type="project" value="TreeGrafter"/>
</dbReference>
<dbReference type="EMBL" id="WJQU01000002">
    <property type="protein sequence ID" value="KAJ6643956.1"/>
    <property type="molecule type" value="Genomic_DNA"/>
</dbReference>
<dbReference type="InterPro" id="IPR000618">
    <property type="entry name" value="Insect_cuticle"/>
</dbReference>
<dbReference type="GO" id="GO:0031012">
    <property type="term" value="C:extracellular matrix"/>
    <property type="evidence" value="ECO:0007669"/>
    <property type="project" value="TreeGrafter"/>
</dbReference>
<dbReference type="PROSITE" id="PS51155">
    <property type="entry name" value="CHIT_BIND_RR_2"/>
    <property type="match status" value="1"/>
</dbReference>
<sequence length="256" mass="28740">MEDTDCGGVGDFIPFARDDRCSNHPAYAFSYGVKDLHTGDVKSQWESRDDGVVKGHYSVLEPDGSIRSVDYTADAKNGFKAVVKTHGPNVHPITESPHSSAYHGDDDTSSQSKINHYSKDQEHIVLSSDFNKKQPLIDLNKSRKSVPSLIEIKPYDKGYSPDFHDYDKSPEPYLKAEYEEDFQPSARKPTITIVEAPDLSKYKHSQAKPVEDYKIADAEVTQFETAFKTGSGYEIYPDYKYKPHGSNKMVSTDLPC</sequence>
<dbReference type="AlphaFoldDB" id="A0A9Q0N6T7"/>
<dbReference type="Proteomes" id="UP001151699">
    <property type="component" value="Chromosome B"/>
</dbReference>
<evidence type="ECO:0000256" key="1">
    <source>
        <dbReference type="ARBA" id="ARBA00022460"/>
    </source>
</evidence>
<dbReference type="InterPro" id="IPR031311">
    <property type="entry name" value="CHIT_BIND_RR_consensus"/>
</dbReference>
<comment type="caution">
    <text evidence="4">The sequence shown here is derived from an EMBL/GenBank/DDBJ whole genome shotgun (WGS) entry which is preliminary data.</text>
</comment>
<evidence type="ECO:0000313" key="5">
    <source>
        <dbReference type="Proteomes" id="UP001151699"/>
    </source>
</evidence>
<dbReference type="PROSITE" id="PS00233">
    <property type="entry name" value="CHIT_BIND_RR_1"/>
    <property type="match status" value="1"/>
</dbReference>
<keyword evidence="1 2" id="KW-0193">Cuticle</keyword>
<dbReference type="Pfam" id="PF00379">
    <property type="entry name" value="Chitin_bind_4"/>
    <property type="match status" value="1"/>
</dbReference>
<feature type="region of interest" description="Disordered" evidence="3">
    <location>
        <begin position="86"/>
        <end position="113"/>
    </location>
</feature>
<evidence type="ECO:0000256" key="2">
    <source>
        <dbReference type="PROSITE-ProRule" id="PRU00497"/>
    </source>
</evidence>
<protein>
    <submittedName>
        <fullName evidence="4">Cuticle protein 19</fullName>
    </submittedName>
</protein>
<dbReference type="InterPro" id="IPR051217">
    <property type="entry name" value="Insect_Cuticle_Struc_Prot"/>
</dbReference>
<dbReference type="PANTHER" id="PTHR12236">
    <property type="entry name" value="STRUCTURAL CONTITUENT OF CUTICLE"/>
    <property type="match status" value="1"/>
</dbReference>
<keyword evidence="5" id="KW-1185">Reference proteome</keyword>
<dbReference type="PRINTS" id="PR00947">
    <property type="entry name" value="CUTICLE"/>
</dbReference>
<dbReference type="PANTHER" id="PTHR12236:SF81">
    <property type="entry name" value="CUTICLE PROTEIN 19-LIKE PROTEIN"/>
    <property type="match status" value="1"/>
</dbReference>
<organism evidence="4 5">
    <name type="scientific">Pseudolycoriella hygida</name>
    <dbReference type="NCBI Taxonomy" id="35572"/>
    <lineage>
        <taxon>Eukaryota</taxon>
        <taxon>Metazoa</taxon>
        <taxon>Ecdysozoa</taxon>
        <taxon>Arthropoda</taxon>
        <taxon>Hexapoda</taxon>
        <taxon>Insecta</taxon>
        <taxon>Pterygota</taxon>
        <taxon>Neoptera</taxon>
        <taxon>Endopterygota</taxon>
        <taxon>Diptera</taxon>
        <taxon>Nematocera</taxon>
        <taxon>Sciaroidea</taxon>
        <taxon>Sciaridae</taxon>
        <taxon>Pseudolycoriella</taxon>
    </lineage>
</organism>
<gene>
    <name evidence="4" type="primary">CU19_4</name>
    <name evidence="4" type="ORF">Bhyg_08921</name>
</gene>
<reference evidence="4" key="1">
    <citation type="submission" date="2022-07" db="EMBL/GenBank/DDBJ databases">
        <authorList>
            <person name="Trinca V."/>
            <person name="Uliana J.V.C."/>
            <person name="Torres T.T."/>
            <person name="Ward R.J."/>
            <person name="Monesi N."/>
        </authorList>
    </citation>
    <scope>NUCLEOTIDE SEQUENCE</scope>
    <source>
        <strain evidence="4">HSMRA1968</strain>
        <tissue evidence="4">Whole embryos</tissue>
    </source>
</reference>
<proteinExistence type="predicted"/>
<evidence type="ECO:0000313" key="4">
    <source>
        <dbReference type="EMBL" id="KAJ6643956.1"/>
    </source>
</evidence>